<evidence type="ECO:0000313" key="2">
    <source>
        <dbReference type="Proteomes" id="UP000325440"/>
    </source>
</evidence>
<evidence type="ECO:0000313" key="1">
    <source>
        <dbReference type="EMBL" id="VVC29744.1"/>
    </source>
</evidence>
<gene>
    <name evidence="1" type="ORF">CINCED_3A020143</name>
</gene>
<dbReference type="EMBL" id="CABPRJ010000498">
    <property type="protein sequence ID" value="VVC29744.1"/>
    <property type="molecule type" value="Genomic_DNA"/>
</dbReference>
<name>A0A5E4MK52_9HEMI</name>
<keyword evidence="2" id="KW-1185">Reference proteome</keyword>
<accession>A0A5E4MK52</accession>
<sequence>MSKLNVTSTSNESSISSSSLNVLDISLNSDEQPIQPIINFPRRKICEKQRSFQSSWYKVYPWIEYSVQLDGIRHLTSSMFREKHQDVLIATGYNN</sequence>
<dbReference type="OrthoDB" id="6606049at2759"/>
<protein>
    <submittedName>
        <fullName evidence="1">Uncharacterized protein</fullName>
    </submittedName>
</protein>
<dbReference type="AlphaFoldDB" id="A0A5E4MK52"/>
<organism evidence="1 2">
    <name type="scientific">Cinara cedri</name>
    <dbReference type="NCBI Taxonomy" id="506608"/>
    <lineage>
        <taxon>Eukaryota</taxon>
        <taxon>Metazoa</taxon>
        <taxon>Ecdysozoa</taxon>
        <taxon>Arthropoda</taxon>
        <taxon>Hexapoda</taxon>
        <taxon>Insecta</taxon>
        <taxon>Pterygota</taxon>
        <taxon>Neoptera</taxon>
        <taxon>Paraneoptera</taxon>
        <taxon>Hemiptera</taxon>
        <taxon>Sternorrhyncha</taxon>
        <taxon>Aphidomorpha</taxon>
        <taxon>Aphidoidea</taxon>
        <taxon>Aphididae</taxon>
        <taxon>Lachninae</taxon>
        <taxon>Cinara</taxon>
    </lineage>
</organism>
<reference evidence="1 2" key="1">
    <citation type="submission" date="2019-08" db="EMBL/GenBank/DDBJ databases">
        <authorList>
            <person name="Alioto T."/>
            <person name="Alioto T."/>
            <person name="Gomez Garrido J."/>
        </authorList>
    </citation>
    <scope>NUCLEOTIDE SEQUENCE [LARGE SCALE GENOMIC DNA]</scope>
</reference>
<dbReference type="Proteomes" id="UP000325440">
    <property type="component" value="Unassembled WGS sequence"/>
</dbReference>
<proteinExistence type="predicted"/>